<evidence type="ECO:0000259" key="12">
    <source>
        <dbReference type="Pfam" id="PF02782"/>
    </source>
</evidence>
<dbReference type="PANTHER" id="PTHR43095:SF5">
    <property type="entry name" value="XYLULOSE KINASE"/>
    <property type="match status" value="1"/>
</dbReference>
<comment type="catalytic activity">
    <reaction evidence="8 10">
        <text>D-xylulose + ATP = D-xylulose 5-phosphate + ADP + H(+)</text>
        <dbReference type="Rhea" id="RHEA:10964"/>
        <dbReference type="ChEBI" id="CHEBI:15378"/>
        <dbReference type="ChEBI" id="CHEBI:17140"/>
        <dbReference type="ChEBI" id="CHEBI:30616"/>
        <dbReference type="ChEBI" id="CHEBI:57737"/>
        <dbReference type="ChEBI" id="CHEBI:456216"/>
        <dbReference type="EC" id="2.7.1.17"/>
    </reaction>
</comment>
<dbReference type="PIRSF" id="PIRSF000538">
    <property type="entry name" value="GlpK"/>
    <property type="match status" value="1"/>
</dbReference>
<dbReference type="PANTHER" id="PTHR43095">
    <property type="entry name" value="SUGAR KINASE"/>
    <property type="match status" value="1"/>
</dbReference>
<dbReference type="InterPro" id="IPR018483">
    <property type="entry name" value="Carb_kinase_FGGY_CS"/>
</dbReference>
<dbReference type="RefSeq" id="WP_105958716.1">
    <property type="nucleotide sequence ID" value="NZ_PVNS01000005.1"/>
</dbReference>
<dbReference type="GO" id="GO:0005524">
    <property type="term" value="F:ATP binding"/>
    <property type="evidence" value="ECO:0007669"/>
    <property type="project" value="UniProtKB-UniRule"/>
</dbReference>
<keyword evidence="2 8" id="KW-0859">Xylose metabolism</keyword>
<gene>
    <name evidence="8 10 13" type="primary">xylB</name>
    <name evidence="13" type="ORF">C6I21_06945</name>
</gene>
<dbReference type="InterPro" id="IPR050406">
    <property type="entry name" value="FGGY_Carb_Kinase"/>
</dbReference>
<evidence type="ECO:0000256" key="2">
    <source>
        <dbReference type="ARBA" id="ARBA00022629"/>
    </source>
</evidence>
<dbReference type="GO" id="GO:0042732">
    <property type="term" value="P:D-xylose metabolic process"/>
    <property type="evidence" value="ECO:0007669"/>
    <property type="project" value="UniProtKB-KW"/>
</dbReference>
<keyword evidence="3 8" id="KW-0808">Transferase</keyword>
<evidence type="ECO:0000256" key="6">
    <source>
        <dbReference type="ARBA" id="ARBA00022840"/>
    </source>
</evidence>
<name>A0A2P6MIB9_ALKUR</name>
<keyword evidence="7 8" id="KW-0119">Carbohydrate metabolism</keyword>
<organism evidence="13 14">
    <name type="scientific">Alkalicoccus urumqiensis</name>
    <name type="common">Bacillus urumqiensis</name>
    <dbReference type="NCBI Taxonomy" id="1548213"/>
    <lineage>
        <taxon>Bacteria</taxon>
        <taxon>Bacillati</taxon>
        <taxon>Bacillota</taxon>
        <taxon>Bacilli</taxon>
        <taxon>Bacillales</taxon>
        <taxon>Bacillaceae</taxon>
        <taxon>Alkalicoccus</taxon>
    </lineage>
</organism>
<comment type="function">
    <text evidence="8">Catalyzes the phosphorylation of D-xylulose to D-xylulose 5-phosphate.</text>
</comment>
<evidence type="ECO:0000313" key="14">
    <source>
        <dbReference type="Proteomes" id="UP000243650"/>
    </source>
</evidence>
<dbReference type="InterPro" id="IPR000577">
    <property type="entry name" value="Carb_kinase_FGGY"/>
</dbReference>
<comment type="caution">
    <text evidence="13">The sequence shown here is derived from an EMBL/GenBank/DDBJ whole genome shotgun (WGS) entry which is preliminary data.</text>
</comment>
<protein>
    <recommendedName>
        <fullName evidence="8 10">Xylulose kinase</fullName>
        <shortName evidence="8 10">Xylulokinase</shortName>
        <ecNumber evidence="8 10">2.7.1.17</ecNumber>
    </recommendedName>
</protein>
<feature type="domain" description="Carbohydrate kinase FGGY N-terminal" evidence="11">
    <location>
        <begin position="3"/>
        <end position="245"/>
    </location>
</feature>
<evidence type="ECO:0000256" key="5">
    <source>
        <dbReference type="ARBA" id="ARBA00022777"/>
    </source>
</evidence>
<dbReference type="GO" id="GO:0005998">
    <property type="term" value="P:xylulose catabolic process"/>
    <property type="evidence" value="ECO:0007669"/>
    <property type="project" value="UniProtKB-UniRule"/>
</dbReference>
<dbReference type="InterPro" id="IPR006000">
    <property type="entry name" value="Xylulokinase"/>
</dbReference>
<dbReference type="InterPro" id="IPR018485">
    <property type="entry name" value="FGGY_C"/>
</dbReference>
<evidence type="ECO:0000256" key="8">
    <source>
        <dbReference type="HAMAP-Rule" id="MF_02220"/>
    </source>
</evidence>
<dbReference type="AlphaFoldDB" id="A0A2P6MIB9"/>
<feature type="active site" description="Proton acceptor" evidence="8">
    <location>
        <position position="238"/>
    </location>
</feature>
<dbReference type="PROSITE" id="PS00445">
    <property type="entry name" value="FGGY_KINASES_2"/>
    <property type="match status" value="1"/>
</dbReference>
<keyword evidence="5 8" id="KW-0418">Kinase</keyword>
<dbReference type="InterPro" id="IPR018484">
    <property type="entry name" value="FGGY_N"/>
</dbReference>
<evidence type="ECO:0000259" key="11">
    <source>
        <dbReference type="Pfam" id="PF00370"/>
    </source>
</evidence>
<sequence length="496" mass="53622">MRYVIGVDLGTSAVKVLLVNQEGKTTAEASREYPLYHDQPGWSEQDPDDWVRAVTEALHEVKETLQDNDAVDGLSFSGQMHGLVLLDEEQKPLRRAILWNDTRTTAQCREIESKVGKKELHEITKNPALEGFTLPKLLWVKEHEPDVFSQADAFVLPKDYVRLKLTGELGMEYSDAAGTLLLDVAEQEWSRTICEKTGIPFTLCPPLTASHEQVGVLTEDIQSETGLSAVPVSAGGADNACGALGTGVLQEGTVLSSTGTSGVVLAYEKDAATQVEPPIHYFNHGAPGAYYTMGVTLAAGHSLTWFRETCAPEKSFDELIELAAQSPAGARGLLFTPYISGERTPHPDADIRASFIGLHASHTIGDMARAVLEGITFSLNESVASFRRAGKTIDRVIATGGGAKSRLWLQLQADIYRAPVVRLEVEQGPGLGAAMLAALGAGWFATAEEAAAVFVKEAEEIQPSADASVYESLFPLYQKVYGVTSELSRELKAYRG</sequence>
<proteinExistence type="inferred from homology"/>
<keyword evidence="14" id="KW-1185">Reference proteome</keyword>
<dbReference type="EMBL" id="PVNS01000005">
    <property type="protein sequence ID" value="PRO66032.1"/>
    <property type="molecule type" value="Genomic_DNA"/>
</dbReference>
<feature type="site" description="Important for activity" evidence="8">
    <location>
        <position position="8"/>
    </location>
</feature>
<accession>A0A2P6MIB9</accession>
<evidence type="ECO:0000256" key="7">
    <source>
        <dbReference type="ARBA" id="ARBA00023277"/>
    </source>
</evidence>
<dbReference type="PROSITE" id="PS00933">
    <property type="entry name" value="FGGY_KINASES_1"/>
    <property type="match status" value="1"/>
</dbReference>
<keyword evidence="6 8" id="KW-0067">ATP-binding</keyword>
<dbReference type="NCBIfam" id="TIGR01312">
    <property type="entry name" value="XylB"/>
    <property type="match status" value="1"/>
</dbReference>
<dbReference type="Proteomes" id="UP000243650">
    <property type="component" value="Unassembled WGS sequence"/>
</dbReference>
<dbReference type="OrthoDB" id="9805576at2"/>
<feature type="domain" description="Carbohydrate kinase FGGY C-terminal" evidence="12">
    <location>
        <begin position="256"/>
        <end position="440"/>
    </location>
</feature>
<dbReference type="HAMAP" id="MF_02220">
    <property type="entry name" value="XylB"/>
    <property type="match status" value="1"/>
</dbReference>
<dbReference type="EC" id="2.7.1.17" evidence="8 10"/>
<evidence type="ECO:0000256" key="3">
    <source>
        <dbReference type="ARBA" id="ARBA00022679"/>
    </source>
</evidence>
<dbReference type="SUPFAM" id="SSF53067">
    <property type="entry name" value="Actin-like ATPase domain"/>
    <property type="match status" value="2"/>
</dbReference>
<dbReference type="InterPro" id="IPR043129">
    <property type="entry name" value="ATPase_NBD"/>
</dbReference>
<feature type="binding site" evidence="8">
    <location>
        <begin position="80"/>
        <end position="81"/>
    </location>
    <ligand>
        <name>substrate</name>
    </ligand>
</feature>
<comment type="similarity">
    <text evidence="1 8 9">Belongs to the FGGY kinase family.</text>
</comment>
<keyword evidence="4 8" id="KW-0547">Nucleotide-binding</keyword>
<evidence type="ECO:0000256" key="1">
    <source>
        <dbReference type="ARBA" id="ARBA00009156"/>
    </source>
</evidence>
<dbReference type="CDD" id="cd07808">
    <property type="entry name" value="ASKHA_NBD_FGGY_EcXK-like"/>
    <property type="match status" value="1"/>
</dbReference>
<evidence type="ECO:0000313" key="13">
    <source>
        <dbReference type="EMBL" id="PRO66032.1"/>
    </source>
</evidence>
<dbReference type="GO" id="GO:0004856">
    <property type="term" value="F:D-xylulokinase activity"/>
    <property type="evidence" value="ECO:0007669"/>
    <property type="project" value="UniProtKB-UniRule"/>
</dbReference>
<reference evidence="13 14" key="1">
    <citation type="submission" date="2018-03" db="EMBL/GenBank/DDBJ databases">
        <title>Bacillus urumqiensis sp. nov., a moderately haloalkaliphilic bacterium isolated from a salt lake.</title>
        <authorList>
            <person name="Zhao B."/>
            <person name="Liao Z."/>
        </authorList>
    </citation>
    <scope>NUCLEOTIDE SEQUENCE [LARGE SCALE GENOMIC DNA]</scope>
    <source>
        <strain evidence="13 14">BZ-SZ-XJ18</strain>
    </source>
</reference>
<dbReference type="Pfam" id="PF00370">
    <property type="entry name" value="FGGY_N"/>
    <property type="match status" value="1"/>
</dbReference>
<evidence type="ECO:0000256" key="9">
    <source>
        <dbReference type="RuleBase" id="RU003733"/>
    </source>
</evidence>
<dbReference type="Pfam" id="PF02782">
    <property type="entry name" value="FGGY_C"/>
    <property type="match status" value="1"/>
</dbReference>
<dbReference type="Gene3D" id="3.30.420.40">
    <property type="match status" value="2"/>
</dbReference>
<evidence type="ECO:0000256" key="10">
    <source>
        <dbReference type="RuleBase" id="RU364073"/>
    </source>
</evidence>
<evidence type="ECO:0000256" key="4">
    <source>
        <dbReference type="ARBA" id="ARBA00022741"/>
    </source>
</evidence>